<dbReference type="InterPro" id="IPR003661">
    <property type="entry name" value="HisK_dim/P_dom"/>
</dbReference>
<evidence type="ECO:0000256" key="2">
    <source>
        <dbReference type="ARBA" id="ARBA00012438"/>
    </source>
</evidence>
<evidence type="ECO:0000259" key="10">
    <source>
        <dbReference type="PROSITE" id="PS50112"/>
    </source>
</evidence>
<gene>
    <name evidence="12" type="ORF">SAMN05444959_105257</name>
</gene>
<dbReference type="InterPro" id="IPR001789">
    <property type="entry name" value="Sig_transdc_resp-reg_receiver"/>
</dbReference>
<dbReference type="InterPro" id="IPR011006">
    <property type="entry name" value="CheY-like_superfamily"/>
</dbReference>
<evidence type="ECO:0000313" key="12">
    <source>
        <dbReference type="EMBL" id="SNT73811.1"/>
    </source>
</evidence>
<keyword evidence="5 12" id="KW-0418">Kinase</keyword>
<dbReference type="SUPFAM" id="SSF47384">
    <property type="entry name" value="Homodimeric domain of signal transducing histidine kinase"/>
    <property type="match status" value="1"/>
</dbReference>
<evidence type="ECO:0000256" key="7">
    <source>
        <dbReference type="SAM" id="Phobius"/>
    </source>
</evidence>
<dbReference type="InterPro" id="IPR000700">
    <property type="entry name" value="PAS-assoc_C"/>
</dbReference>
<dbReference type="CDD" id="cd16922">
    <property type="entry name" value="HATPase_EvgS-ArcB-TorS-like"/>
    <property type="match status" value="1"/>
</dbReference>
<accession>A0A239PU29</accession>
<dbReference type="InterPro" id="IPR036641">
    <property type="entry name" value="HPT_dom_sf"/>
</dbReference>
<dbReference type="CDD" id="cd00082">
    <property type="entry name" value="HisKA"/>
    <property type="match status" value="1"/>
</dbReference>
<dbReference type="PANTHER" id="PTHR43047:SF64">
    <property type="entry name" value="HISTIDINE KINASE CONTAINING CHEY-HOMOLOGOUS RECEIVER DOMAIN AND PAS DOMAIN-RELATED"/>
    <property type="match status" value="1"/>
</dbReference>
<feature type="domain" description="Response regulatory" evidence="9">
    <location>
        <begin position="610"/>
        <end position="726"/>
    </location>
</feature>
<dbReference type="Proteomes" id="UP000198307">
    <property type="component" value="Unassembled WGS sequence"/>
</dbReference>
<keyword evidence="13" id="KW-1185">Reference proteome</keyword>
<organism evidence="12 13">
    <name type="scientific">Paracoccus seriniphilus</name>
    <dbReference type="NCBI Taxonomy" id="184748"/>
    <lineage>
        <taxon>Bacteria</taxon>
        <taxon>Pseudomonadati</taxon>
        <taxon>Pseudomonadota</taxon>
        <taxon>Alphaproteobacteria</taxon>
        <taxon>Rhodobacterales</taxon>
        <taxon>Paracoccaceae</taxon>
        <taxon>Paracoccus</taxon>
    </lineage>
</organism>
<dbReference type="Gene3D" id="1.10.287.130">
    <property type="match status" value="1"/>
</dbReference>
<evidence type="ECO:0000259" key="9">
    <source>
        <dbReference type="PROSITE" id="PS50110"/>
    </source>
</evidence>
<keyword evidence="7" id="KW-1133">Transmembrane helix</keyword>
<dbReference type="PRINTS" id="PR00344">
    <property type="entry name" value="BCTRLSENSOR"/>
</dbReference>
<comment type="catalytic activity">
    <reaction evidence="1">
        <text>ATP + protein L-histidine = ADP + protein N-phospho-L-histidine.</text>
        <dbReference type="EC" id="2.7.13.3"/>
    </reaction>
</comment>
<dbReference type="Gene3D" id="3.30.450.20">
    <property type="entry name" value="PAS domain"/>
    <property type="match status" value="1"/>
</dbReference>
<dbReference type="InterPro" id="IPR003594">
    <property type="entry name" value="HATPase_dom"/>
</dbReference>
<evidence type="ECO:0000259" key="11">
    <source>
        <dbReference type="PROSITE" id="PS50113"/>
    </source>
</evidence>
<dbReference type="PROSITE" id="PS50113">
    <property type="entry name" value="PAC"/>
    <property type="match status" value="1"/>
</dbReference>
<dbReference type="CDD" id="cd00130">
    <property type="entry name" value="PAS"/>
    <property type="match status" value="1"/>
</dbReference>
<dbReference type="EMBL" id="FZQB01000005">
    <property type="protein sequence ID" value="SNT73811.1"/>
    <property type="molecule type" value="Genomic_DNA"/>
</dbReference>
<dbReference type="PANTHER" id="PTHR43047">
    <property type="entry name" value="TWO-COMPONENT HISTIDINE PROTEIN KINASE"/>
    <property type="match status" value="1"/>
</dbReference>
<dbReference type="InterPro" id="IPR036097">
    <property type="entry name" value="HisK_dim/P_sf"/>
</dbReference>
<dbReference type="Pfam" id="PF13426">
    <property type="entry name" value="PAS_9"/>
    <property type="match status" value="1"/>
</dbReference>
<dbReference type="RefSeq" id="WP_089344173.1">
    <property type="nucleotide sequence ID" value="NZ_CP067132.1"/>
</dbReference>
<evidence type="ECO:0000256" key="3">
    <source>
        <dbReference type="ARBA" id="ARBA00022553"/>
    </source>
</evidence>
<dbReference type="Pfam" id="PF00072">
    <property type="entry name" value="Response_reg"/>
    <property type="match status" value="1"/>
</dbReference>
<dbReference type="CDD" id="cd17546">
    <property type="entry name" value="REC_hyHK_CKI1_RcsC-like"/>
    <property type="match status" value="1"/>
</dbReference>
<protein>
    <recommendedName>
        <fullName evidence="2">histidine kinase</fullName>
        <ecNumber evidence="2">2.7.13.3</ecNumber>
    </recommendedName>
</protein>
<feature type="domain" description="PAS" evidence="10">
    <location>
        <begin position="222"/>
        <end position="293"/>
    </location>
</feature>
<dbReference type="FunFam" id="3.30.565.10:FF:000006">
    <property type="entry name" value="Sensor histidine kinase WalK"/>
    <property type="match status" value="1"/>
</dbReference>
<dbReference type="SUPFAM" id="SSF47226">
    <property type="entry name" value="Histidine-containing phosphotransfer domain, HPT domain"/>
    <property type="match status" value="1"/>
</dbReference>
<dbReference type="SMART" id="SM00388">
    <property type="entry name" value="HisKA"/>
    <property type="match status" value="1"/>
</dbReference>
<dbReference type="SMART" id="SM00387">
    <property type="entry name" value="HATPase_c"/>
    <property type="match status" value="1"/>
</dbReference>
<evidence type="ECO:0000256" key="5">
    <source>
        <dbReference type="ARBA" id="ARBA00022777"/>
    </source>
</evidence>
<dbReference type="OrthoDB" id="9801651at2"/>
<dbReference type="InterPro" id="IPR000014">
    <property type="entry name" value="PAS"/>
</dbReference>
<dbReference type="GO" id="GO:0000155">
    <property type="term" value="F:phosphorelay sensor kinase activity"/>
    <property type="evidence" value="ECO:0007669"/>
    <property type="project" value="InterPro"/>
</dbReference>
<evidence type="ECO:0000256" key="1">
    <source>
        <dbReference type="ARBA" id="ARBA00000085"/>
    </source>
</evidence>
<dbReference type="InterPro" id="IPR036890">
    <property type="entry name" value="HATPase_C_sf"/>
</dbReference>
<dbReference type="SUPFAM" id="SSF52172">
    <property type="entry name" value="CheY-like"/>
    <property type="match status" value="1"/>
</dbReference>
<feature type="modified residue" description="4-aspartylphosphate" evidence="6">
    <location>
        <position position="659"/>
    </location>
</feature>
<reference evidence="12 13" key="1">
    <citation type="submission" date="2017-07" db="EMBL/GenBank/DDBJ databases">
        <authorList>
            <person name="Sun Z.S."/>
            <person name="Albrecht U."/>
            <person name="Echele G."/>
            <person name="Lee C.C."/>
        </authorList>
    </citation>
    <scope>NUCLEOTIDE SEQUENCE [LARGE SCALE GENOMIC DNA]</scope>
    <source>
        <strain evidence="12 13">DSM 14827</strain>
    </source>
</reference>
<dbReference type="Gene3D" id="3.30.565.10">
    <property type="entry name" value="Histidine kinase-like ATPase, C-terminal domain"/>
    <property type="match status" value="1"/>
</dbReference>
<dbReference type="AlphaFoldDB" id="A0A239PU29"/>
<sequence length="833" mass="91936">MPRKKWSLRIYLQRRWKQALWIAAIILILGQILNLSNQALRGLENLSTAPSDDIRWNLSQVEVELLRLESSVHRAQVSPAPDLKDVRTRFDIFYGRLMTVGDSPIYAALREDPVAKGNLAAAQQFLADLVPYIDGSDTELAAALDEIGRRTQRLVPEIRSLTLAGISRFAEAADQRRTEIFNTMRELALTGVVLVAGLLLSMLLVQRLYVQGRRAARSSETARNRFEAAVSSSLDAILVVNTDGQIVEFNGGAEEIFGYSREEAIGADMAEMIVPPELRAAHHAGMNHYLTTRERKLVGQGRIRITAMRKSGEIFPIELSISSAATGKHEVFVAYIRDITPELKAEEELREARDKAQAGEKAKSQLLTVMSHEMRTPLNGILGSLELIRGDNLTERQQRLLRAIGVSGELLLSHVNNVLDLSRLDSDQAESRRASFDLAELIQNLIDSLRPAAGARGNELRSEFVGGRIGMVTGDKRGLQQCLVNLIGNAVKFTRDGVISVEIEKLARDNMVEFRISDTGVGISEENIDRIFEEFVTIDTAYARENPGTGLGLPITARLIKALGGSIDVQSLEGEGSMFTMRVPLVQGKAQPAIDREDADANEVGQCPLHVLIVEDNEVNRMILEHMLGDLGCSFESADGGDKGIELARKGHFDLLLLDISMPGKDGLQTLAEIRELPVPTAKAPAIAITAHTGRQDRERILAKFDDMLIKPITLARLTQKLAAHSDQPEKTESGRGLAADFIARFGEDAYREQLGKLTDELTELAGQLDGAAELLQGHRDAAHRIAGAAAVLGQMQLHKTLQYIETLPEQDWRRARSDILIRLDRERNNTGF</sequence>
<dbReference type="InterPro" id="IPR035965">
    <property type="entry name" value="PAS-like_dom_sf"/>
</dbReference>
<name>A0A239PU29_9RHOB</name>
<evidence type="ECO:0000256" key="4">
    <source>
        <dbReference type="ARBA" id="ARBA00022679"/>
    </source>
</evidence>
<proteinExistence type="predicted"/>
<dbReference type="PROSITE" id="PS50112">
    <property type="entry name" value="PAS"/>
    <property type="match status" value="1"/>
</dbReference>
<dbReference type="Pfam" id="PF02518">
    <property type="entry name" value="HATPase_c"/>
    <property type="match status" value="1"/>
</dbReference>
<dbReference type="InterPro" id="IPR004358">
    <property type="entry name" value="Sig_transdc_His_kin-like_C"/>
</dbReference>
<dbReference type="Pfam" id="PF00512">
    <property type="entry name" value="HisKA"/>
    <property type="match status" value="1"/>
</dbReference>
<dbReference type="Gene3D" id="3.40.50.2300">
    <property type="match status" value="1"/>
</dbReference>
<dbReference type="NCBIfam" id="TIGR00229">
    <property type="entry name" value="sensory_box"/>
    <property type="match status" value="1"/>
</dbReference>
<evidence type="ECO:0000259" key="8">
    <source>
        <dbReference type="PROSITE" id="PS50109"/>
    </source>
</evidence>
<dbReference type="SUPFAM" id="SSF55785">
    <property type="entry name" value="PYP-like sensor domain (PAS domain)"/>
    <property type="match status" value="1"/>
</dbReference>
<evidence type="ECO:0000256" key="6">
    <source>
        <dbReference type="PROSITE-ProRule" id="PRU00169"/>
    </source>
</evidence>
<dbReference type="InterPro" id="IPR005467">
    <property type="entry name" value="His_kinase_dom"/>
</dbReference>
<keyword evidence="7" id="KW-0472">Membrane</keyword>
<feature type="domain" description="PAC" evidence="11">
    <location>
        <begin position="301"/>
        <end position="351"/>
    </location>
</feature>
<dbReference type="PROSITE" id="PS50109">
    <property type="entry name" value="HIS_KIN"/>
    <property type="match status" value="1"/>
</dbReference>
<dbReference type="SMART" id="SM00448">
    <property type="entry name" value="REC"/>
    <property type="match status" value="1"/>
</dbReference>
<dbReference type="SUPFAM" id="SSF55874">
    <property type="entry name" value="ATPase domain of HSP90 chaperone/DNA topoisomerase II/histidine kinase"/>
    <property type="match status" value="1"/>
</dbReference>
<keyword evidence="7" id="KW-0812">Transmembrane</keyword>
<feature type="domain" description="Histidine kinase" evidence="8">
    <location>
        <begin position="369"/>
        <end position="587"/>
    </location>
</feature>
<feature type="transmembrane region" description="Helical" evidence="7">
    <location>
        <begin position="187"/>
        <end position="205"/>
    </location>
</feature>
<evidence type="ECO:0000313" key="13">
    <source>
        <dbReference type="Proteomes" id="UP000198307"/>
    </source>
</evidence>
<dbReference type="EC" id="2.7.13.3" evidence="2"/>
<keyword evidence="4" id="KW-0808">Transferase</keyword>
<dbReference type="PROSITE" id="PS50110">
    <property type="entry name" value="RESPONSE_REGULATORY"/>
    <property type="match status" value="1"/>
</dbReference>
<keyword evidence="3 6" id="KW-0597">Phosphoprotein</keyword>
<dbReference type="SMART" id="SM00091">
    <property type="entry name" value="PAS"/>
    <property type="match status" value="1"/>
</dbReference>